<protein>
    <submittedName>
        <fullName evidence="1">Uncharacterized protein</fullName>
    </submittedName>
</protein>
<reference evidence="1" key="2">
    <citation type="journal article" date="2015" name="Fish Shellfish Immunol.">
        <title>Early steps in the European eel (Anguilla anguilla)-Vibrio vulnificus interaction in the gills: Role of the RtxA13 toxin.</title>
        <authorList>
            <person name="Callol A."/>
            <person name="Pajuelo D."/>
            <person name="Ebbesson L."/>
            <person name="Teles M."/>
            <person name="MacKenzie S."/>
            <person name="Amaro C."/>
        </authorList>
    </citation>
    <scope>NUCLEOTIDE SEQUENCE</scope>
</reference>
<reference evidence="1" key="1">
    <citation type="submission" date="2014-11" db="EMBL/GenBank/DDBJ databases">
        <authorList>
            <person name="Amaro Gonzalez C."/>
        </authorList>
    </citation>
    <scope>NUCLEOTIDE SEQUENCE</scope>
</reference>
<organism evidence="1">
    <name type="scientific">Anguilla anguilla</name>
    <name type="common">European freshwater eel</name>
    <name type="synonym">Muraena anguilla</name>
    <dbReference type="NCBI Taxonomy" id="7936"/>
    <lineage>
        <taxon>Eukaryota</taxon>
        <taxon>Metazoa</taxon>
        <taxon>Chordata</taxon>
        <taxon>Craniata</taxon>
        <taxon>Vertebrata</taxon>
        <taxon>Euteleostomi</taxon>
        <taxon>Actinopterygii</taxon>
        <taxon>Neopterygii</taxon>
        <taxon>Teleostei</taxon>
        <taxon>Anguilliformes</taxon>
        <taxon>Anguillidae</taxon>
        <taxon>Anguilla</taxon>
    </lineage>
</organism>
<sequence length="37" mass="4064">MSSTADLGVKMRSSPLRKGCGLWLSLCEFVFIMGDVQ</sequence>
<proteinExistence type="predicted"/>
<name>A0A0E9QFQ4_ANGAN</name>
<evidence type="ECO:0000313" key="1">
    <source>
        <dbReference type="EMBL" id="JAH15307.1"/>
    </source>
</evidence>
<accession>A0A0E9QFQ4</accession>
<dbReference type="AlphaFoldDB" id="A0A0E9QFQ4"/>
<dbReference type="EMBL" id="GBXM01093270">
    <property type="protein sequence ID" value="JAH15307.1"/>
    <property type="molecule type" value="Transcribed_RNA"/>
</dbReference>